<reference evidence="4" key="1">
    <citation type="submission" date="2017-04" db="EMBL/GenBank/DDBJ databases">
        <title>Plasmodium gonderi genome.</title>
        <authorList>
            <person name="Arisue N."/>
            <person name="Honma H."/>
            <person name="Kawai S."/>
            <person name="Tougan T."/>
            <person name="Tanabe K."/>
            <person name="Horii T."/>
        </authorList>
    </citation>
    <scope>NUCLEOTIDE SEQUENCE [LARGE SCALE GENOMIC DNA]</scope>
    <source>
        <strain evidence="4">ATCC 30045</strain>
    </source>
</reference>
<dbReference type="GO" id="GO:0051306">
    <property type="term" value="P:mitotic sister chromatid separation"/>
    <property type="evidence" value="ECO:0007669"/>
    <property type="project" value="TreeGrafter"/>
</dbReference>
<dbReference type="GO" id="GO:0010032">
    <property type="term" value="P:meiotic chromosome condensation"/>
    <property type="evidence" value="ECO:0007669"/>
    <property type="project" value="TreeGrafter"/>
</dbReference>
<protein>
    <recommendedName>
        <fullName evidence="2">PARP catalytic domain-containing protein</fullName>
    </recommendedName>
</protein>
<feature type="compositionally biased region" description="Low complexity" evidence="1">
    <location>
        <begin position="192"/>
        <end position="207"/>
    </location>
</feature>
<comment type="caution">
    <text evidence="3">The sequence shown here is derived from an EMBL/GenBank/DDBJ whole genome shotgun (WGS) entry which is preliminary data.</text>
</comment>
<dbReference type="GO" id="GO:0000796">
    <property type="term" value="C:condensin complex"/>
    <property type="evidence" value="ECO:0007669"/>
    <property type="project" value="TreeGrafter"/>
</dbReference>
<dbReference type="EMBL" id="BDQF01000004">
    <property type="protein sequence ID" value="GAW79570.1"/>
    <property type="molecule type" value="Genomic_DNA"/>
</dbReference>
<feature type="compositionally biased region" description="Polar residues" evidence="1">
    <location>
        <begin position="214"/>
        <end position="224"/>
    </location>
</feature>
<dbReference type="GO" id="GO:0003950">
    <property type="term" value="F:NAD+ poly-ADP-ribosyltransferase activity"/>
    <property type="evidence" value="ECO:0007669"/>
    <property type="project" value="InterPro"/>
</dbReference>
<accession>A0A1Y1JBE3</accession>
<dbReference type="OMA" id="CSRHSTY"/>
<dbReference type="InterPro" id="IPR031739">
    <property type="entry name" value="Ncaph2"/>
</dbReference>
<feature type="domain" description="PARP catalytic" evidence="2">
    <location>
        <begin position="716"/>
        <end position="779"/>
    </location>
</feature>
<evidence type="ECO:0000259" key="2">
    <source>
        <dbReference type="PROSITE" id="PS51059"/>
    </source>
</evidence>
<dbReference type="PROSITE" id="PS51059">
    <property type="entry name" value="PARP_CATALYTIC"/>
    <property type="match status" value="1"/>
</dbReference>
<dbReference type="AlphaFoldDB" id="A0A1Y1JBE3"/>
<feature type="region of interest" description="Disordered" evidence="1">
    <location>
        <begin position="189"/>
        <end position="225"/>
    </location>
</feature>
<dbReference type="InterPro" id="IPR031737">
    <property type="entry name" value="CNDH2_C"/>
</dbReference>
<dbReference type="GO" id="GO:0005634">
    <property type="term" value="C:nucleus"/>
    <property type="evidence" value="ECO:0007669"/>
    <property type="project" value="TreeGrafter"/>
</dbReference>
<evidence type="ECO:0000313" key="3">
    <source>
        <dbReference type="EMBL" id="GAW79570.1"/>
    </source>
</evidence>
<dbReference type="RefSeq" id="XP_028542159.1">
    <property type="nucleotide sequence ID" value="XM_028686358.1"/>
</dbReference>
<dbReference type="Proteomes" id="UP000195521">
    <property type="component" value="Unassembled WGS sequence"/>
</dbReference>
<keyword evidence="4" id="KW-1185">Reference proteome</keyword>
<dbReference type="GeneID" id="39746281"/>
<dbReference type="GO" id="GO:0003682">
    <property type="term" value="F:chromatin binding"/>
    <property type="evidence" value="ECO:0007669"/>
    <property type="project" value="TreeGrafter"/>
</dbReference>
<feature type="region of interest" description="Disordered" evidence="1">
    <location>
        <begin position="53"/>
        <end position="76"/>
    </location>
</feature>
<dbReference type="OrthoDB" id="10038475at2759"/>
<dbReference type="PANTHER" id="PTHR14324">
    <property type="entry name" value="CONDENSIN-2 COMPLEX SUBUNIT H2"/>
    <property type="match status" value="1"/>
</dbReference>
<dbReference type="Pfam" id="PF16858">
    <property type="entry name" value="CNDH2_C"/>
    <property type="match status" value="1"/>
</dbReference>
<name>A0A1Y1JBE3_PLAGO</name>
<sequence length="779" mass="91629">MSTSDELSVLIQNLQKCNNTSESINFDLASTIQEFLNCLDKNVFEDLEKGINGSEKEKNKGKNKGKDKEKDNHTEKDLEMEKQNELMNSFTSAAIFVENCVKIFGLKIEHLHNLAHNTLYNIYKENKNNNSAKKHIIISDEEEYLFINEIKSLKNSQSENEQYLEDDLLIKTIPLPTFLFAENMKKEKSQVSNSNRSESNNCSSNFNGDEKNRNASSNLTSQGEDVEHTLNTKWTKLGKQVRTDSGDIESEVPEIDEEEEEIIDHNSIKSLNFDKIFLENDGILLLDINDYNIFINDQNDFSIQNQMSSALFEKYDFYTSNNSTYLPCANLSKYIEKEKTVDAIYKINSLNDILTNDLCQDIFLFKQDFYDYDFSLGITKNKNSMLNKFKENQKYLHLLDENSHMGENKFITTHEKSQGKKKLPHYYMLNCQNITRSQDFFRYMQPSQIIDIIERNTHRHYFSYATNQNDIKDSNDLVGQDRKQDDMSSEILENKLTSSHMRKHNLDLLHSNDEKLFDQIKIPDMYIQKLGLNFSYYHLEPLIYDLIKDLKKKKNVEKFFSINLYDEKQNYEFDILQDEEYADDKIEDNPNAPEKYTTDNFLDVRSLNDDMNDIPLEVFEKKDSSDIFFASFDEDIHDRVNKWNIFLEEKLQMMRKRPKYDVDVYKKHIINYTVNNGEKTSLSNLIKDKEPYEICRNFLTTLMLINTNMLNIREINPTSKSNDVSNYEINVIKENSQEYLTMSKRFKNTSFIIKDKKRKNDTLGKAKNIQASKRKKHKD</sequence>
<dbReference type="PANTHER" id="PTHR14324:SF3">
    <property type="entry name" value="CONDENSIN-2 COMPLEX SUBUNIT H2"/>
    <property type="match status" value="1"/>
</dbReference>
<proteinExistence type="predicted"/>
<gene>
    <name evidence="3" type="ORF">PGO_041710</name>
</gene>
<organism evidence="3 4">
    <name type="scientific">Plasmodium gonderi</name>
    <dbReference type="NCBI Taxonomy" id="77519"/>
    <lineage>
        <taxon>Eukaryota</taxon>
        <taxon>Sar</taxon>
        <taxon>Alveolata</taxon>
        <taxon>Apicomplexa</taxon>
        <taxon>Aconoidasida</taxon>
        <taxon>Haemosporida</taxon>
        <taxon>Plasmodiidae</taxon>
        <taxon>Plasmodium</taxon>
        <taxon>Plasmodium (Plasmodium)</taxon>
    </lineage>
</organism>
<evidence type="ECO:0000313" key="4">
    <source>
        <dbReference type="Proteomes" id="UP000195521"/>
    </source>
</evidence>
<dbReference type="InterPro" id="IPR012317">
    <property type="entry name" value="Poly(ADP-ribose)pol_cat_dom"/>
</dbReference>
<evidence type="ECO:0000256" key="1">
    <source>
        <dbReference type="SAM" id="MobiDB-lite"/>
    </source>
</evidence>